<dbReference type="Pfam" id="PF00067">
    <property type="entry name" value="p450"/>
    <property type="match status" value="1"/>
</dbReference>
<name>A0A9P6IGW3_9PEZI</name>
<gene>
    <name evidence="18" type="ORF">CkaCkLH20_00315</name>
</gene>
<comment type="similarity">
    <text evidence="2 14">In the N-terminal section; belongs to the cytochrome P450 family.</text>
</comment>
<keyword evidence="10 14" id="KW-0249">Electron transport</keyword>
<dbReference type="GeneID" id="62156109"/>
<dbReference type="GO" id="GO:0010181">
    <property type="term" value="F:FMN binding"/>
    <property type="evidence" value="ECO:0007669"/>
    <property type="project" value="UniProtKB-UniRule"/>
</dbReference>
<dbReference type="InterPro" id="IPR001128">
    <property type="entry name" value="Cyt_P450"/>
</dbReference>
<dbReference type="Gene3D" id="3.40.50.360">
    <property type="match status" value="1"/>
</dbReference>
<dbReference type="PIRSF" id="PIRSF000209">
    <property type="entry name" value="Bifunctional_P450_P450R"/>
    <property type="match status" value="1"/>
</dbReference>
<dbReference type="GO" id="GO:0003958">
    <property type="term" value="F:NADPH-hemoprotein reductase activity"/>
    <property type="evidence" value="ECO:0007669"/>
    <property type="project" value="UniProtKB-UniRule"/>
</dbReference>
<evidence type="ECO:0000256" key="13">
    <source>
        <dbReference type="ARBA" id="ARBA00023033"/>
    </source>
</evidence>
<dbReference type="AlphaFoldDB" id="A0A9P6IGW3"/>
<dbReference type="GO" id="GO:0050660">
    <property type="term" value="F:flavin adenine dinucleotide binding"/>
    <property type="evidence" value="ECO:0007669"/>
    <property type="project" value="TreeGrafter"/>
</dbReference>
<dbReference type="Pfam" id="PF00175">
    <property type="entry name" value="NAD_binding_1"/>
    <property type="match status" value="1"/>
</dbReference>
<dbReference type="PANTHER" id="PTHR19384">
    <property type="entry name" value="NITRIC OXIDE SYNTHASE-RELATED"/>
    <property type="match status" value="1"/>
</dbReference>
<evidence type="ECO:0000259" key="17">
    <source>
        <dbReference type="PROSITE" id="PS51384"/>
    </source>
</evidence>
<dbReference type="PROSITE" id="PS50902">
    <property type="entry name" value="FLAVODOXIN_LIKE"/>
    <property type="match status" value="1"/>
</dbReference>
<dbReference type="EC" id="1.6.2.4" evidence="14"/>
<dbReference type="SUPFAM" id="SSF52343">
    <property type="entry name" value="Ferredoxin reductase-like, C-terminal NADP-linked domain"/>
    <property type="match status" value="1"/>
</dbReference>
<dbReference type="SUPFAM" id="SSF48264">
    <property type="entry name" value="Cytochrome P450"/>
    <property type="match status" value="1"/>
</dbReference>
<dbReference type="PROSITE" id="PS00086">
    <property type="entry name" value="CYTOCHROME_P450"/>
    <property type="match status" value="1"/>
</dbReference>
<dbReference type="PRINTS" id="PR00385">
    <property type="entry name" value="P450"/>
</dbReference>
<dbReference type="GO" id="GO:0005506">
    <property type="term" value="F:iron ion binding"/>
    <property type="evidence" value="ECO:0007669"/>
    <property type="project" value="UniProtKB-UniRule"/>
</dbReference>
<dbReference type="EMBL" id="JAATWM020000001">
    <property type="protein sequence ID" value="KAF9882279.1"/>
    <property type="molecule type" value="Genomic_DNA"/>
</dbReference>
<dbReference type="InterPro" id="IPR017972">
    <property type="entry name" value="Cyt_P450_CS"/>
</dbReference>
<dbReference type="FunFam" id="1.10.630.10:FF:000040">
    <property type="entry name" value="Bifunctional cytochrome P450/NADPH--P450 reductase"/>
    <property type="match status" value="1"/>
</dbReference>
<keyword evidence="6 14" id="KW-0288">FMN</keyword>
<dbReference type="GO" id="GO:0005829">
    <property type="term" value="C:cytosol"/>
    <property type="evidence" value="ECO:0007669"/>
    <property type="project" value="TreeGrafter"/>
</dbReference>
<evidence type="ECO:0000256" key="3">
    <source>
        <dbReference type="ARBA" id="ARBA00022448"/>
    </source>
</evidence>
<keyword evidence="12 14" id="KW-0408">Iron</keyword>
<dbReference type="CDD" id="cd06206">
    <property type="entry name" value="bifunctional_CYPOR"/>
    <property type="match status" value="1"/>
</dbReference>
<sequence length="1052" mass="117837">MPIIGNLKDLDSDDFTGSMVTLAKKLGPIYKLTVAGESFIVLSSWEMINEICDDKRFKKSIDGELQSKGEEEVNWGVARRVLMSAFGPISIRNMFDEMHEISSQLALKWARHGQSQKLDIGEDFTRLALDTVALCSMGFRFNSYYSEELHPMIRAMYETLVTASNKTTRFLPSVFYRSEDKKFAANVKLLRSTAQQVLDARKTEKEDAAGGRNDLLTAMMRGVDQKTGRSMTNESIIDNLITFLVAGHETTASTLQFVIHNLLAHPEAYRKAQEELDTVVGNNALKLDHISKLKYLNAVIRETLRLSSPIPMFARQALKDEVVGKHYAVKANEVLVCLLSKSHRDSHVFGPTAEDFRPERMLDEEFTRTQEEFPHSWSPFGTGMRGCIGRPFAWQEMMITCATLLLNFNFMMDDPSYTLKTKESLTIRPKDFYVRAVLRNGMTPLQLEARLAGAYVKTSPDAGSGAAIATNGSIQHADDSSAERRMAIYYGSNAGTCEYMAHKVASNASHHGYRASIDQLDAARQALPTGIPVVIITSSYEGEPPQNARHFVQWLENLNGSELKNVSYAVYGCGHTDWVQTYQRIPKLVDDALQRFGAERLTPIGTTNVKDRDTFSDFEAWEDSFLWPSIVNRFGGGTRDEHAAIALQIALSNPRVLNLRQAVSEALVTEARALGRGPDGERKRHIEVQLPTGMTYRAGDYLAVLPCNPRSSIDRVMRRFNLAWDAQVLIKSTGPTMLPVDVSVPVSHILDSYVELGQTATKRDIALLAQHANDGMVKNELARMSGDGFQELVRAKHMSILDVVETYPMLRLPFQHFLSLLPPMAMRQYSISSSPLFAHGKATLTYDIINEPAMSGVGQFKGVASNYLSSLTAGNKIQVSVRPTIKFHMPLNADAVPLILIAAGTGIAPFRAFMQERAVCVENGRKIAPAMLFFGCRHPDSDDLYREEFDNWERLGVVTVYRAYSQKKELSAGCSHVQNRLWHERELVGQLWSKDARIYVCGSNKIADSAQAIMVKVTQDTSRRQGQYLSDEEALRSFEQQREERFTTDVFN</sequence>
<comment type="catalytic activity">
    <reaction evidence="14">
        <text>2 oxidized [cytochrome P450] + NADPH = 2 reduced [cytochrome P450] + NADP(+) + H(+)</text>
        <dbReference type="Rhea" id="RHEA:24040"/>
        <dbReference type="Rhea" id="RHEA-COMP:14627"/>
        <dbReference type="Rhea" id="RHEA-COMP:14628"/>
        <dbReference type="ChEBI" id="CHEBI:15378"/>
        <dbReference type="ChEBI" id="CHEBI:55376"/>
        <dbReference type="ChEBI" id="CHEBI:57783"/>
        <dbReference type="ChEBI" id="CHEBI:58349"/>
        <dbReference type="ChEBI" id="CHEBI:60344"/>
        <dbReference type="EC" id="1.6.2.4"/>
    </reaction>
</comment>
<dbReference type="Pfam" id="PF00258">
    <property type="entry name" value="Flavodoxin_1"/>
    <property type="match status" value="1"/>
</dbReference>
<dbReference type="Pfam" id="PF00667">
    <property type="entry name" value="FAD_binding_1"/>
    <property type="match status" value="1"/>
</dbReference>
<dbReference type="PRINTS" id="PR00463">
    <property type="entry name" value="EP450I"/>
</dbReference>
<keyword evidence="8 14" id="KW-0274">FAD</keyword>
<dbReference type="Gene3D" id="1.20.990.10">
    <property type="entry name" value="NADPH-cytochrome p450 Reductase, Chain A, domain 3"/>
    <property type="match status" value="1"/>
</dbReference>
<dbReference type="GO" id="GO:0020037">
    <property type="term" value="F:heme binding"/>
    <property type="evidence" value="ECO:0007669"/>
    <property type="project" value="UniProtKB-UniRule"/>
</dbReference>
<dbReference type="InterPro" id="IPR029039">
    <property type="entry name" value="Flavoprotein-like_sf"/>
</dbReference>
<evidence type="ECO:0000256" key="4">
    <source>
        <dbReference type="ARBA" id="ARBA00022617"/>
    </source>
</evidence>
<dbReference type="PANTHER" id="PTHR19384:SF127">
    <property type="entry name" value="BIFUNCTIONAL CYTOCHROME P450_NADPH--P450 REDUCTASE"/>
    <property type="match status" value="1"/>
</dbReference>
<protein>
    <recommendedName>
        <fullName evidence="14">Bifunctional cytochrome P450/NADPH--P450 reductase</fullName>
    </recommendedName>
    <domain>
        <recommendedName>
            <fullName evidence="14">Cytochrome P450</fullName>
            <ecNumber evidence="14">1.14.14.1</ecNumber>
        </recommendedName>
    </domain>
    <domain>
        <recommendedName>
            <fullName evidence="14">NADPH--cytochrome P450 reductase</fullName>
            <ecNumber evidence="14">1.6.2.4</ecNumber>
        </recommendedName>
    </domain>
</protein>
<evidence type="ECO:0000313" key="19">
    <source>
        <dbReference type="Proteomes" id="UP000781932"/>
    </source>
</evidence>
<dbReference type="RefSeq" id="XP_038751740.1">
    <property type="nucleotide sequence ID" value="XM_038883035.1"/>
</dbReference>
<comment type="catalytic activity">
    <reaction evidence="14">
        <text>an organic molecule + reduced [NADPH--hemoprotein reductase] + O2 = an alcohol + oxidized [NADPH--hemoprotein reductase] + H2O + H(+)</text>
        <dbReference type="Rhea" id="RHEA:17149"/>
        <dbReference type="Rhea" id="RHEA-COMP:11964"/>
        <dbReference type="Rhea" id="RHEA-COMP:11965"/>
        <dbReference type="ChEBI" id="CHEBI:15377"/>
        <dbReference type="ChEBI" id="CHEBI:15378"/>
        <dbReference type="ChEBI" id="CHEBI:15379"/>
        <dbReference type="ChEBI" id="CHEBI:30879"/>
        <dbReference type="ChEBI" id="CHEBI:57618"/>
        <dbReference type="ChEBI" id="CHEBI:58210"/>
        <dbReference type="ChEBI" id="CHEBI:142491"/>
        <dbReference type="EC" id="1.14.14.1"/>
    </reaction>
</comment>
<evidence type="ECO:0000313" key="18">
    <source>
        <dbReference type="EMBL" id="KAF9882279.1"/>
    </source>
</evidence>
<keyword evidence="11 14" id="KW-0560">Oxidoreductase</keyword>
<reference evidence="18" key="1">
    <citation type="submission" date="2020-03" db="EMBL/GenBank/DDBJ databases">
        <authorList>
            <person name="He L."/>
        </authorList>
    </citation>
    <scope>NUCLEOTIDE SEQUENCE</scope>
    <source>
        <strain evidence="18">CkLH20</strain>
    </source>
</reference>
<reference evidence="18" key="2">
    <citation type="submission" date="2020-11" db="EMBL/GenBank/DDBJ databases">
        <title>Whole genome sequencing of Colletotrichum sp.</title>
        <authorList>
            <person name="Li H."/>
        </authorList>
    </citation>
    <scope>NUCLEOTIDE SEQUENCE</scope>
    <source>
        <strain evidence="18">CkLH20</strain>
    </source>
</reference>
<dbReference type="SUPFAM" id="SSF52218">
    <property type="entry name" value="Flavoproteins"/>
    <property type="match status" value="1"/>
</dbReference>
<evidence type="ECO:0000256" key="6">
    <source>
        <dbReference type="ARBA" id="ARBA00022643"/>
    </source>
</evidence>
<evidence type="ECO:0000256" key="7">
    <source>
        <dbReference type="ARBA" id="ARBA00022723"/>
    </source>
</evidence>
<keyword evidence="19" id="KW-1185">Reference proteome</keyword>
<evidence type="ECO:0000256" key="9">
    <source>
        <dbReference type="ARBA" id="ARBA00022857"/>
    </source>
</evidence>
<dbReference type="PROSITE" id="PS51384">
    <property type="entry name" value="FAD_FR"/>
    <property type="match status" value="1"/>
</dbReference>
<keyword evidence="4 14" id="KW-0349">Heme</keyword>
<feature type="domain" description="Flavodoxin-like" evidence="16">
    <location>
        <begin position="486"/>
        <end position="626"/>
    </location>
</feature>
<dbReference type="InterPro" id="IPR036396">
    <property type="entry name" value="Cyt_P450_sf"/>
</dbReference>
<dbReference type="SUPFAM" id="SSF63380">
    <property type="entry name" value="Riboflavin synthase domain-like"/>
    <property type="match status" value="1"/>
</dbReference>
<feature type="binding site" description="axial binding residue" evidence="15">
    <location>
        <position position="387"/>
    </location>
    <ligand>
        <name>heme</name>
        <dbReference type="ChEBI" id="CHEBI:30413"/>
    </ligand>
    <ligandPart>
        <name>Fe</name>
        <dbReference type="ChEBI" id="CHEBI:18248"/>
    </ligandPart>
</feature>
<evidence type="ECO:0000256" key="10">
    <source>
        <dbReference type="ARBA" id="ARBA00022982"/>
    </source>
</evidence>
<evidence type="ECO:0000256" key="2">
    <source>
        <dbReference type="ARBA" id="ARBA00010018"/>
    </source>
</evidence>
<evidence type="ECO:0000256" key="15">
    <source>
        <dbReference type="PIRSR" id="PIRSR000209-1"/>
    </source>
</evidence>
<dbReference type="InterPro" id="IPR002401">
    <property type="entry name" value="Cyt_P450_E_grp-I"/>
</dbReference>
<evidence type="ECO:0000256" key="11">
    <source>
        <dbReference type="ARBA" id="ARBA00023002"/>
    </source>
</evidence>
<evidence type="ECO:0000256" key="5">
    <source>
        <dbReference type="ARBA" id="ARBA00022630"/>
    </source>
</evidence>
<dbReference type="Proteomes" id="UP000781932">
    <property type="component" value="Unassembled WGS sequence"/>
</dbReference>
<comment type="cofactor">
    <cofactor evidence="14">
        <name>FAD</name>
        <dbReference type="ChEBI" id="CHEBI:57692"/>
    </cofactor>
    <cofactor evidence="14">
        <name>FMN</name>
        <dbReference type="ChEBI" id="CHEBI:58210"/>
    </cofactor>
</comment>
<feature type="domain" description="FAD-binding FR-type" evidence="17">
    <location>
        <begin position="661"/>
        <end position="890"/>
    </location>
</feature>
<dbReference type="Gene3D" id="1.10.630.10">
    <property type="entry name" value="Cytochrome P450"/>
    <property type="match status" value="1"/>
</dbReference>
<evidence type="ECO:0000256" key="1">
    <source>
        <dbReference type="ARBA" id="ARBA00001971"/>
    </source>
</evidence>
<keyword evidence="7 14" id="KW-0479">Metal-binding</keyword>
<proteinExistence type="inferred from homology"/>
<comment type="cofactor">
    <cofactor evidence="1 14 15">
        <name>heme</name>
        <dbReference type="ChEBI" id="CHEBI:30413"/>
    </cofactor>
</comment>
<dbReference type="InterPro" id="IPR017938">
    <property type="entry name" value="Riboflavin_synthase-like_b-brl"/>
</dbReference>
<dbReference type="InterPro" id="IPR023173">
    <property type="entry name" value="NADPH_Cyt_P450_Rdtase_alpha"/>
</dbReference>
<organism evidence="18 19">
    <name type="scientific">Colletotrichum karsti</name>
    <dbReference type="NCBI Taxonomy" id="1095194"/>
    <lineage>
        <taxon>Eukaryota</taxon>
        <taxon>Fungi</taxon>
        <taxon>Dikarya</taxon>
        <taxon>Ascomycota</taxon>
        <taxon>Pezizomycotina</taxon>
        <taxon>Sordariomycetes</taxon>
        <taxon>Hypocreomycetidae</taxon>
        <taxon>Glomerellales</taxon>
        <taxon>Glomerellaceae</taxon>
        <taxon>Colletotrichum</taxon>
        <taxon>Colletotrichum boninense species complex</taxon>
    </lineage>
</organism>
<keyword evidence="5 14" id="KW-0285">Flavoprotein</keyword>
<dbReference type="Gene3D" id="3.40.50.80">
    <property type="entry name" value="Nucleotide-binding domain of ferredoxin-NADP reductase (FNR) module"/>
    <property type="match status" value="1"/>
</dbReference>
<dbReference type="InterPro" id="IPR003097">
    <property type="entry name" value="CysJ-like_FAD-binding"/>
</dbReference>
<dbReference type="InterPro" id="IPR023206">
    <property type="entry name" value="Bifunctional_P450_P450_red"/>
</dbReference>
<evidence type="ECO:0000256" key="8">
    <source>
        <dbReference type="ARBA" id="ARBA00022827"/>
    </source>
</evidence>
<dbReference type="OrthoDB" id="1470350at2759"/>
<keyword evidence="9 14" id="KW-0521">NADP</keyword>
<dbReference type="InterPro" id="IPR017927">
    <property type="entry name" value="FAD-bd_FR_type"/>
</dbReference>
<evidence type="ECO:0000256" key="12">
    <source>
        <dbReference type="ARBA" id="ARBA00023004"/>
    </source>
</evidence>
<dbReference type="EC" id="1.14.14.1" evidence="14"/>
<accession>A0A9P6IGW3</accession>
<evidence type="ECO:0000256" key="14">
    <source>
        <dbReference type="PIRNR" id="PIRNR000209"/>
    </source>
</evidence>
<dbReference type="InterPro" id="IPR001433">
    <property type="entry name" value="OxRdtase_FAD/NAD-bd"/>
</dbReference>
<dbReference type="InterPro" id="IPR008254">
    <property type="entry name" value="Flavodoxin/NO_synth"/>
</dbReference>
<dbReference type="InterPro" id="IPR039261">
    <property type="entry name" value="FNR_nucleotide-bd"/>
</dbReference>
<keyword evidence="13 14" id="KW-0503">Monooxygenase</keyword>
<comment type="caution">
    <text evidence="18">The sequence shown here is derived from an EMBL/GenBank/DDBJ whole genome shotgun (WGS) entry which is preliminary data.</text>
</comment>
<evidence type="ECO:0000259" key="16">
    <source>
        <dbReference type="PROSITE" id="PS50902"/>
    </source>
</evidence>
<dbReference type="GO" id="GO:0070330">
    <property type="term" value="F:aromatase activity"/>
    <property type="evidence" value="ECO:0007669"/>
    <property type="project" value="UniProtKB-UniRule"/>
</dbReference>
<dbReference type="Gene3D" id="2.40.30.10">
    <property type="entry name" value="Translation factors"/>
    <property type="match status" value="1"/>
</dbReference>
<keyword evidence="3 14" id="KW-0813">Transport</keyword>